<keyword evidence="6" id="KW-1185">Reference proteome</keyword>
<reference evidence="5 6" key="1">
    <citation type="submission" date="2017-09" db="EMBL/GenBank/DDBJ databases">
        <authorList>
            <person name="Ehlers B."/>
            <person name="Leendertz F.H."/>
        </authorList>
    </citation>
    <scope>NUCLEOTIDE SEQUENCE [LARGE SCALE GENOMIC DNA]</scope>
    <source>
        <strain evidence="5 6">CGMCC 4.6857</strain>
    </source>
</reference>
<evidence type="ECO:0000313" key="6">
    <source>
        <dbReference type="Proteomes" id="UP000219612"/>
    </source>
</evidence>
<dbReference type="EMBL" id="OBDY01000001">
    <property type="protein sequence ID" value="SNY09652.1"/>
    <property type="molecule type" value="Genomic_DNA"/>
</dbReference>
<dbReference type="GO" id="GO:0005524">
    <property type="term" value="F:ATP binding"/>
    <property type="evidence" value="ECO:0007669"/>
    <property type="project" value="UniProtKB-UniRule"/>
</dbReference>
<proteinExistence type="predicted"/>
<dbReference type="InterPro" id="IPR050206">
    <property type="entry name" value="FtsK/SpoIIIE/SftA"/>
</dbReference>
<dbReference type="Proteomes" id="UP000219612">
    <property type="component" value="Unassembled WGS sequence"/>
</dbReference>
<organism evidence="5 6">
    <name type="scientific">Paractinoplanes atraurantiacus</name>
    <dbReference type="NCBI Taxonomy" id="1036182"/>
    <lineage>
        <taxon>Bacteria</taxon>
        <taxon>Bacillati</taxon>
        <taxon>Actinomycetota</taxon>
        <taxon>Actinomycetes</taxon>
        <taxon>Micromonosporales</taxon>
        <taxon>Micromonosporaceae</taxon>
        <taxon>Paractinoplanes</taxon>
    </lineage>
</organism>
<protein>
    <submittedName>
        <fullName evidence="5">DNA segregation ATPase FtsK/SpoIIIE, S-DNA-T family</fullName>
    </submittedName>
</protein>
<dbReference type="GO" id="GO:0003677">
    <property type="term" value="F:DNA binding"/>
    <property type="evidence" value="ECO:0007669"/>
    <property type="project" value="InterPro"/>
</dbReference>
<feature type="binding site" evidence="3">
    <location>
        <begin position="50"/>
        <end position="57"/>
    </location>
    <ligand>
        <name>ATP</name>
        <dbReference type="ChEBI" id="CHEBI:30616"/>
    </ligand>
</feature>
<gene>
    <name evidence="5" type="ORF">SAMN05421748_101895</name>
</gene>
<feature type="domain" description="FtsK" evidence="4">
    <location>
        <begin position="34"/>
        <end position="214"/>
    </location>
</feature>
<accession>A0A285FEB9</accession>
<dbReference type="InterPro" id="IPR027417">
    <property type="entry name" value="P-loop_NTPase"/>
</dbReference>
<keyword evidence="2 3" id="KW-0067">ATP-binding</keyword>
<dbReference type="Gene3D" id="3.40.50.300">
    <property type="entry name" value="P-loop containing nucleotide triphosphate hydrolases"/>
    <property type="match status" value="1"/>
</dbReference>
<dbReference type="PANTHER" id="PTHR22683:SF41">
    <property type="entry name" value="DNA TRANSLOCASE FTSK"/>
    <property type="match status" value="1"/>
</dbReference>
<name>A0A285FEB9_9ACTN</name>
<dbReference type="PANTHER" id="PTHR22683">
    <property type="entry name" value="SPORULATION PROTEIN RELATED"/>
    <property type="match status" value="1"/>
</dbReference>
<evidence type="ECO:0000259" key="4">
    <source>
        <dbReference type="PROSITE" id="PS50901"/>
    </source>
</evidence>
<dbReference type="AlphaFoldDB" id="A0A285FEB9"/>
<dbReference type="SUPFAM" id="SSF52540">
    <property type="entry name" value="P-loop containing nucleoside triphosphate hydrolases"/>
    <property type="match status" value="1"/>
</dbReference>
<dbReference type="InterPro" id="IPR002543">
    <property type="entry name" value="FtsK_dom"/>
</dbReference>
<dbReference type="OrthoDB" id="3315716at2"/>
<evidence type="ECO:0000256" key="3">
    <source>
        <dbReference type="PROSITE-ProRule" id="PRU00289"/>
    </source>
</evidence>
<dbReference type="RefSeq" id="WP_143234407.1">
    <property type="nucleotide sequence ID" value="NZ_OBDY01000001.1"/>
</dbReference>
<dbReference type="PROSITE" id="PS50901">
    <property type="entry name" value="FTSK"/>
    <property type="match status" value="1"/>
</dbReference>
<evidence type="ECO:0000256" key="1">
    <source>
        <dbReference type="ARBA" id="ARBA00022741"/>
    </source>
</evidence>
<keyword evidence="1 3" id="KW-0547">Nucleotide-binding</keyword>
<evidence type="ECO:0000256" key="2">
    <source>
        <dbReference type="ARBA" id="ARBA00022840"/>
    </source>
</evidence>
<evidence type="ECO:0000313" key="5">
    <source>
        <dbReference type="EMBL" id="SNY09652.1"/>
    </source>
</evidence>
<sequence>MSPVLVADGSGVSLQAGLPLSIFDPVYIGIDEFGDPVTLQLIYRNLLAGGLMDTGKSAIINLAVAHAALSLDCKLALFDGKQVEMGQWRPCAEVFVGPDIVHAISVLRRLQIMMDNRYSYLVACGRRKIKRTDVFVPYLIAIDEIAYFTTVAGDKKQQEDFSKLLRDLVARGRAVGIITVAATQRPSHDIIPTSLRDLFSWRFAGRCTTDSSSDVILGFGWEKKGWSATALSVDNPGSGLLIAENGSPRLVKTAYLDDRTCAAIAAYAANMRATASTHDHRTQRPVLVAA</sequence>